<evidence type="ECO:0000313" key="1">
    <source>
        <dbReference type="EMBL" id="KAK4004226.1"/>
    </source>
</evidence>
<comment type="caution">
    <text evidence="1">The sequence shown here is derived from an EMBL/GenBank/DDBJ whole genome shotgun (WGS) entry which is preliminary data.</text>
</comment>
<protein>
    <submittedName>
        <fullName evidence="1">Uncharacterized protein</fullName>
    </submittedName>
</protein>
<evidence type="ECO:0000313" key="2">
    <source>
        <dbReference type="Proteomes" id="UP001234178"/>
    </source>
</evidence>
<name>A0ABQ9YUG5_9CRUS</name>
<keyword evidence="2" id="KW-1185">Reference proteome</keyword>
<accession>A0ABQ9YUG5</accession>
<sequence>MVKEVEDNVSWQKSDAMAVPIPARVVAILIGAMATAIKTGVTAVITKMVASATEEKAEKTTRNLLSSSSRSGCLQQWLSFSNDQWILSTVVHGYVIDFLEPPVQHSTPSGCIISKEMETVCVQEANTSLGKGAIRPVIFSSSDGFISNMFSIPKKSGGWRQIII</sequence>
<proteinExistence type="predicted"/>
<dbReference type="Proteomes" id="UP001234178">
    <property type="component" value="Unassembled WGS sequence"/>
</dbReference>
<organism evidence="1 2">
    <name type="scientific">Daphnia magna</name>
    <dbReference type="NCBI Taxonomy" id="35525"/>
    <lineage>
        <taxon>Eukaryota</taxon>
        <taxon>Metazoa</taxon>
        <taxon>Ecdysozoa</taxon>
        <taxon>Arthropoda</taxon>
        <taxon>Crustacea</taxon>
        <taxon>Branchiopoda</taxon>
        <taxon>Diplostraca</taxon>
        <taxon>Cladocera</taxon>
        <taxon>Anomopoda</taxon>
        <taxon>Daphniidae</taxon>
        <taxon>Daphnia</taxon>
    </lineage>
</organism>
<gene>
    <name evidence="1" type="ORF">OUZ56_005968</name>
</gene>
<dbReference type="EMBL" id="JAOYFB010000001">
    <property type="protein sequence ID" value="KAK4004226.1"/>
    <property type="molecule type" value="Genomic_DNA"/>
</dbReference>
<reference evidence="1 2" key="1">
    <citation type="journal article" date="2023" name="Nucleic Acids Res.">
        <title>The hologenome of Daphnia magna reveals possible DNA methylation and microbiome-mediated evolution of the host genome.</title>
        <authorList>
            <person name="Chaturvedi A."/>
            <person name="Li X."/>
            <person name="Dhandapani V."/>
            <person name="Marshall H."/>
            <person name="Kissane S."/>
            <person name="Cuenca-Cambronero M."/>
            <person name="Asole G."/>
            <person name="Calvet F."/>
            <person name="Ruiz-Romero M."/>
            <person name="Marangio P."/>
            <person name="Guigo R."/>
            <person name="Rago D."/>
            <person name="Mirbahai L."/>
            <person name="Eastwood N."/>
            <person name="Colbourne J.K."/>
            <person name="Zhou J."/>
            <person name="Mallon E."/>
            <person name="Orsini L."/>
        </authorList>
    </citation>
    <scope>NUCLEOTIDE SEQUENCE [LARGE SCALE GENOMIC DNA]</scope>
    <source>
        <strain evidence="1">LRV0_1</strain>
    </source>
</reference>